<dbReference type="EMBL" id="JBHTCH010000004">
    <property type="protein sequence ID" value="MFC7359850.1"/>
    <property type="molecule type" value="Genomic_DNA"/>
</dbReference>
<feature type="domain" description="HTH tetR-type" evidence="6">
    <location>
        <begin position="18"/>
        <end position="78"/>
    </location>
</feature>
<organism evidence="7 8">
    <name type="scientific">Nocardioides astragali</name>
    <dbReference type="NCBI Taxonomy" id="1776736"/>
    <lineage>
        <taxon>Bacteria</taxon>
        <taxon>Bacillati</taxon>
        <taxon>Actinomycetota</taxon>
        <taxon>Actinomycetes</taxon>
        <taxon>Propionibacteriales</taxon>
        <taxon>Nocardioidaceae</taxon>
        <taxon>Nocardioides</taxon>
    </lineage>
</organism>
<dbReference type="InterPro" id="IPR009057">
    <property type="entry name" value="Homeodomain-like_sf"/>
</dbReference>
<dbReference type="Pfam" id="PF00440">
    <property type="entry name" value="TetR_N"/>
    <property type="match status" value="1"/>
</dbReference>
<keyword evidence="3" id="KW-0804">Transcription</keyword>
<dbReference type="SUPFAM" id="SSF46689">
    <property type="entry name" value="Homeodomain-like"/>
    <property type="match status" value="1"/>
</dbReference>
<reference evidence="8" key="1">
    <citation type="journal article" date="2019" name="Int. J. Syst. Evol. Microbiol.">
        <title>The Global Catalogue of Microorganisms (GCM) 10K type strain sequencing project: providing services to taxonomists for standard genome sequencing and annotation.</title>
        <authorList>
            <consortium name="The Broad Institute Genomics Platform"/>
            <consortium name="The Broad Institute Genome Sequencing Center for Infectious Disease"/>
            <person name="Wu L."/>
            <person name="Ma J."/>
        </authorList>
    </citation>
    <scope>NUCLEOTIDE SEQUENCE [LARGE SCALE GENOMIC DNA]</scope>
    <source>
        <strain evidence="8">FCH27</strain>
    </source>
</reference>
<dbReference type="SUPFAM" id="SSF48498">
    <property type="entry name" value="Tetracyclin repressor-like, C-terminal domain"/>
    <property type="match status" value="1"/>
</dbReference>
<dbReference type="InterPro" id="IPR050109">
    <property type="entry name" value="HTH-type_TetR-like_transc_reg"/>
</dbReference>
<sequence>MRGPTLSSSSSPGRPRRAETDASIHGAALRLLREGGSRAVTVEAVAAESGVAKTTIYRRYSDREAVLRAALTAAIVPPLEPVGETPRDRIRWALGQAWHQMSDVLGPGGLASILSDDDPRFSELFRGVLNPYADALVELIRADIAAGTLRGGLEPDTVVSLLIGAYLGELVRRGVVADDFIDRCVDLMWAAMTERPTRGRR</sequence>
<evidence type="ECO:0000259" key="6">
    <source>
        <dbReference type="PROSITE" id="PS50977"/>
    </source>
</evidence>
<dbReference type="InterPro" id="IPR011075">
    <property type="entry name" value="TetR_C"/>
</dbReference>
<dbReference type="Proteomes" id="UP001596524">
    <property type="component" value="Unassembled WGS sequence"/>
</dbReference>
<dbReference type="Pfam" id="PF16859">
    <property type="entry name" value="TetR_C_11"/>
    <property type="match status" value="1"/>
</dbReference>
<evidence type="ECO:0000256" key="1">
    <source>
        <dbReference type="ARBA" id="ARBA00023015"/>
    </source>
</evidence>
<evidence type="ECO:0000256" key="3">
    <source>
        <dbReference type="ARBA" id="ARBA00023163"/>
    </source>
</evidence>
<dbReference type="Gene3D" id="1.10.10.60">
    <property type="entry name" value="Homeodomain-like"/>
    <property type="match status" value="1"/>
</dbReference>
<keyword evidence="8" id="KW-1185">Reference proteome</keyword>
<protein>
    <submittedName>
        <fullName evidence="7">TetR/AcrR family transcriptional regulator</fullName>
    </submittedName>
</protein>
<dbReference type="PANTHER" id="PTHR30055">
    <property type="entry name" value="HTH-TYPE TRANSCRIPTIONAL REGULATOR RUTR"/>
    <property type="match status" value="1"/>
</dbReference>
<dbReference type="RefSeq" id="WP_255889964.1">
    <property type="nucleotide sequence ID" value="NZ_JAFMZM010000002.1"/>
</dbReference>
<feature type="region of interest" description="Disordered" evidence="5">
    <location>
        <begin position="1"/>
        <end position="21"/>
    </location>
</feature>
<proteinExistence type="predicted"/>
<evidence type="ECO:0000256" key="5">
    <source>
        <dbReference type="SAM" id="MobiDB-lite"/>
    </source>
</evidence>
<keyword evidence="1" id="KW-0805">Transcription regulation</keyword>
<feature type="DNA-binding region" description="H-T-H motif" evidence="4">
    <location>
        <begin position="41"/>
        <end position="60"/>
    </location>
</feature>
<dbReference type="PRINTS" id="PR00455">
    <property type="entry name" value="HTHTETR"/>
</dbReference>
<name>A0ABW2N1S0_9ACTN</name>
<dbReference type="Gene3D" id="1.10.357.10">
    <property type="entry name" value="Tetracycline Repressor, domain 2"/>
    <property type="match status" value="1"/>
</dbReference>
<evidence type="ECO:0000313" key="7">
    <source>
        <dbReference type="EMBL" id="MFC7359850.1"/>
    </source>
</evidence>
<dbReference type="InterPro" id="IPR036271">
    <property type="entry name" value="Tet_transcr_reg_TetR-rel_C_sf"/>
</dbReference>
<comment type="caution">
    <text evidence="7">The sequence shown here is derived from an EMBL/GenBank/DDBJ whole genome shotgun (WGS) entry which is preliminary data.</text>
</comment>
<dbReference type="PROSITE" id="PS50977">
    <property type="entry name" value="HTH_TETR_2"/>
    <property type="match status" value="1"/>
</dbReference>
<dbReference type="PANTHER" id="PTHR30055:SF234">
    <property type="entry name" value="HTH-TYPE TRANSCRIPTIONAL REGULATOR BETI"/>
    <property type="match status" value="1"/>
</dbReference>
<evidence type="ECO:0000256" key="4">
    <source>
        <dbReference type="PROSITE-ProRule" id="PRU00335"/>
    </source>
</evidence>
<gene>
    <name evidence="7" type="ORF">ACFQO6_06170</name>
</gene>
<dbReference type="InterPro" id="IPR001647">
    <property type="entry name" value="HTH_TetR"/>
</dbReference>
<evidence type="ECO:0000313" key="8">
    <source>
        <dbReference type="Proteomes" id="UP001596524"/>
    </source>
</evidence>
<keyword evidence="2 4" id="KW-0238">DNA-binding</keyword>
<evidence type="ECO:0000256" key="2">
    <source>
        <dbReference type="ARBA" id="ARBA00023125"/>
    </source>
</evidence>
<accession>A0ABW2N1S0</accession>